<evidence type="ECO:0000256" key="2">
    <source>
        <dbReference type="ARBA" id="ARBA00022475"/>
    </source>
</evidence>
<dbReference type="CDD" id="cd07984">
    <property type="entry name" value="LPLAT_LABLAT-like"/>
    <property type="match status" value="1"/>
</dbReference>
<proteinExistence type="predicted"/>
<dbReference type="Proteomes" id="UP001155483">
    <property type="component" value="Unassembled WGS sequence"/>
</dbReference>
<dbReference type="GO" id="GO:0009247">
    <property type="term" value="P:glycolipid biosynthetic process"/>
    <property type="evidence" value="ECO:0007669"/>
    <property type="project" value="UniProtKB-ARBA"/>
</dbReference>
<comment type="caution">
    <text evidence="8">The sequence shown here is derived from an EMBL/GenBank/DDBJ whole genome shotgun (WGS) entry which is preliminary data.</text>
</comment>
<accession>A0A9X2XZC7</accession>
<dbReference type="GO" id="GO:0005886">
    <property type="term" value="C:plasma membrane"/>
    <property type="evidence" value="ECO:0007669"/>
    <property type="project" value="UniProtKB-SubCell"/>
</dbReference>
<gene>
    <name evidence="8" type="ORF">OCK74_21450</name>
</gene>
<dbReference type="PANTHER" id="PTHR30606:SF10">
    <property type="entry name" value="PHOSPHATIDYLINOSITOL MANNOSIDE ACYLTRANSFERASE"/>
    <property type="match status" value="1"/>
</dbReference>
<organism evidence="8 9">
    <name type="scientific">Paraflavisolibacter caeni</name>
    <dbReference type="NCBI Taxonomy" id="2982496"/>
    <lineage>
        <taxon>Bacteria</taxon>
        <taxon>Pseudomonadati</taxon>
        <taxon>Bacteroidota</taxon>
        <taxon>Chitinophagia</taxon>
        <taxon>Chitinophagales</taxon>
        <taxon>Chitinophagaceae</taxon>
        <taxon>Paraflavisolibacter</taxon>
    </lineage>
</organism>
<comment type="subcellular location">
    <subcellularLocation>
        <location evidence="1">Cell inner membrane</location>
    </subcellularLocation>
</comment>
<keyword evidence="4" id="KW-0808">Transferase</keyword>
<dbReference type="InterPro" id="IPR004960">
    <property type="entry name" value="LipA_acyltrans"/>
</dbReference>
<evidence type="ECO:0000313" key="9">
    <source>
        <dbReference type="Proteomes" id="UP001155483"/>
    </source>
</evidence>
<dbReference type="AlphaFoldDB" id="A0A9X2XZC7"/>
<dbReference type="PANTHER" id="PTHR30606">
    <property type="entry name" value="LIPID A BIOSYNTHESIS LAUROYL ACYLTRANSFERASE"/>
    <property type="match status" value="1"/>
</dbReference>
<dbReference type="Pfam" id="PF03279">
    <property type="entry name" value="Lip_A_acyltrans"/>
    <property type="match status" value="1"/>
</dbReference>
<reference evidence="8" key="2">
    <citation type="submission" date="2023-04" db="EMBL/GenBank/DDBJ databases">
        <title>Paracnuella aquatica gen. nov., sp. nov., a member of the family Chitinophagaceae isolated from a hot spring.</title>
        <authorList>
            <person name="Wang C."/>
        </authorList>
    </citation>
    <scope>NUCLEOTIDE SEQUENCE</scope>
    <source>
        <strain evidence="8">LB-8</strain>
    </source>
</reference>
<evidence type="ECO:0000256" key="5">
    <source>
        <dbReference type="ARBA" id="ARBA00023136"/>
    </source>
</evidence>
<feature type="transmembrane region" description="Helical" evidence="7">
    <location>
        <begin position="15"/>
        <end position="35"/>
    </location>
</feature>
<name>A0A9X2XZC7_9BACT</name>
<reference evidence="8" key="1">
    <citation type="submission" date="2022-09" db="EMBL/GenBank/DDBJ databases">
        <authorList>
            <person name="Yuan C."/>
            <person name="Ke Z."/>
        </authorList>
    </citation>
    <scope>NUCLEOTIDE SEQUENCE</scope>
    <source>
        <strain evidence="8">LB-8</strain>
    </source>
</reference>
<evidence type="ECO:0000256" key="4">
    <source>
        <dbReference type="ARBA" id="ARBA00022679"/>
    </source>
</evidence>
<evidence type="ECO:0000256" key="6">
    <source>
        <dbReference type="ARBA" id="ARBA00023315"/>
    </source>
</evidence>
<keyword evidence="5 7" id="KW-0472">Membrane</keyword>
<keyword evidence="7" id="KW-0812">Transmembrane</keyword>
<dbReference type="EMBL" id="JAOTIF010000022">
    <property type="protein sequence ID" value="MCU7551701.1"/>
    <property type="molecule type" value="Genomic_DNA"/>
</dbReference>
<sequence length="294" mass="35190">MYYIVFGPLYLLSLLPIRVLYVFSDFAYLIIYHILGYRKKIVLQNLSIAFPEKSEKEKLRIAKQFYRNFTDNFIETIKFLSAGDRYFKKHFNCNPEIFDTLYAQGKKCHVLLAHNFNWELGNLAITSLTPYQMLTVYMPIQNRIFDRLFKYMRTRTGVKLLSAHNMRNDMIPYRNQQYLIALVADQNPGNLRFAWWFNFFNRPAPFVKGPEKGARSNNSAVVFCYFTKPKRGYYEAHFTLATTDPASLPELELTKRYVTYLEKVISDRPDMWLWSHRRWKHEWKPEYGKVIDRE</sequence>
<keyword evidence="7" id="KW-1133">Transmembrane helix</keyword>
<keyword evidence="9" id="KW-1185">Reference proteome</keyword>
<evidence type="ECO:0000256" key="1">
    <source>
        <dbReference type="ARBA" id="ARBA00004533"/>
    </source>
</evidence>
<keyword evidence="6 8" id="KW-0012">Acyltransferase</keyword>
<dbReference type="RefSeq" id="WP_279299137.1">
    <property type="nucleotide sequence ID" value="NZ_JAOTIF010000022.1"/>
</dbReference>
<keyword evidence="3" id="KW-0997">Cell inner membrane</keyword>
<evidence type="ECO:0000313" key="8">
    <source>
        <dbReference type="EMBL" id="MCU7551701.1"/>
    </source>
</evidence>
<evidence type="ECO:0000256" key="3">
    <source>
        <dbReference type="ARBA" id="ARBA00022519"/>
    </source>
</evidence>
<evidence type="ECO:0000256" key="7">
    <source>
        <dbReference type="SAM" id="Phobius"/>
    </source>
</evidence>
<protein>
    <submittedName>
        <fullName evidence="8">Lysophospholipid acyltransferase family protein</fullName>
    </submittedName>
</protein>
<keyword evidence="2" id="KW-1003">Cell membrane</keyword>
<dbReference type="GO" id="GO:0016746">
    <property type="term" value="F:acyltransferase activity"/>
    <property type="evidence" value="ECO:0007669"/>
    <property type="project" value="UniProtKB-KW"/>
</dbReference>